<dbReference type="GO" id="GO:0006281">
    <property type="term" value="P:DNA repair"/>
    <property type="evidence" value="ECO:0007669"/>
    <property type="project" value="TreeGrafter"/>
</dbReference>
<protein>
    <submittedName>
        <fullName evidence="3">Unnamed protein product</fullName>
    </submittedName>
</protein>
<organism evidence="3 4">
    <name type="scientific">Ambrosiozyma monospora</name>
    <name type="common">Yeast</name>
    <name type="synonym">Endomycopsis monosporus</name>
    <dbReference type="NCBI Taxonomy" id="43982"/>
    <lineage>
        <taxon>Eukaryota</taxon>
        <taxon>Fungi</taxon>
        <taxon>Dikarya</taxon>
        <taxon>Ascomycota</taxon>
        <taxon>Saccharomycotina</taxon>
        <taxon>Pichiomycetes</taxon>
        <taxon>Pichiales</taxon>
        <taxon>Pichiaceae</taxon>
        <taxon>Ambrosiozyma</taxon>
    </lineage>
</organism>
<dbReference type="EMBL" id="BSXU01012892">
    <property type="protein sequence ID" value="GME78241.1"/>
    <property type="molecule type" value="Genomic_DNA"/>
</dbReference>
<dbReference type="PANTHER" id="PTHR11139">
    <property type="entry name" value="ATAXIA TELANGIECTASIA MUTATED ATM -RELATED"/>
    <property type="match status" value="1"/>
</dbReference>
<dbReference type="GO" id="GO:0035267">
    <property type="term" value="C:NuA4 histone acetyltransferase complex"/>
    <property type="evidence" value="ECO:0007669"/>
    <property type="project" value="TreeGrafter"/>
</dbReference>
<accession>A0A9W6T624</accession>
<evidence type="ECO:0000313" key="3">
    <source>
        <dbReference type="EMBL" id="GME78241.1"/>
    </source>
</evidence>
<comment type="caution">
    <text evidence="3">The sequence shown here is derived from an EMBL/GenBank/DDBJ whole genome shotgun (WGS) entry which is preliminary data.</text>
</comment>
<proteinExistence type="predicted"/>
<dbReference type="PROSITE" id="PS51189">
    <property type="entry name" value="FAT"/>
    <property type="match status" value="1"/>
</dbReference>
<name>A0A9W6T624_AMBMO</name>
<dbReference type="GO" id="GO:0005634">
    <property type="term" value="C:nucleus"/>
    <property type="evidence" value="ECO:0007669"/>
    <property type="project" value="TreeGrafter"/>
</dbReference>
<dbReference type="AlphaFoldDB" id="A0A9W6T624"/>
<reference evidence="3" key="1">
    <citation type="submission" date="2023-04" db="EMBL/GenBank/DDBJ databases">
        <title>Ambrosiozyma monospora NBRC 1965.</title>
        <authorList>
            <person name="Ichikawa N."/>
            <person name="Sato H."/>
            <person name="Tonouchi N."/>
        </authorList>
    </citation>
    <scope>NUCLEOTIDE SEQUENCE</scope>
    <source>
        <strain evidence="3">NBRC 1965</strain>
    </source>
</reference>
<feature type="compositionally biased region" description="Polar residues" evidence="1">
    <location>
        <begin position="75"/>
        <end position="88"/>
    </location>
</feature>
<dbReference type="OrthoDB" id="5570127at2759"/>
<dbReference type="InterPro" id="IPR014009">
    <property type="entry name" value="PIK_FAT"/>
</dbReference>
<dbReference type="GO" id="GO:0006355">
    <property type="term" value="P:regulation of DNA-templated transcription"/>
    <property type="evidence" value="ECO:0007669"/>
    <property type="project" value="TreeGrafter"/>
</dbReference>
<keyword evidence="4" id="KW-1185">Reference proteome</keyword>
<feature type="compositionally biased region" description="Low complexity" evidence="1">
    <location>
        <begin position="55"/>
        <end position="74"/>
    </location>
</feature>
<feature type="domain" description="FAT" evidence="2">
    <location>
        <begin position="1"/>
        <end position="50"/>
    </location>
</feature>
<evidence type="ECO:0000259" key="2">
    <source>
        <dbReference type="PROSITE" id="PS51189"/>
    </source>
</evidence>
<dbReference type="InterPro" id="IPR050517">
    <property type="entry name" value="DDR_Repair_Kinase"/>
</dbReference>
<feature type="region of interest" description="Disordered" evidence="1">
    <location>
        <begin position="55"/>
        <end position="104"/>
    </location>
</feature>
<dbReference type="Proteomes" id="UP001165063">
    <property type="component" value="Unassembled WGS sequence"/>
</dbReference>
<gene>
    <name evidence="3" type="ORF">Amon01_000977200</name>
</gene>
<evidence type="ECO:0000256" key="1">
    <source>
        <dbReference type="SAM" id="MobiDB-lite"/>
    </source>
</evidence>
<evidence type="ECO:0000313" key="4">
    <source>
        <dbReference type="Proteomes" id="UP001165063"/>
    </source>
</evidence>
<dbReference type="GO" id="GO:0000124">
    <property type="term" value="C:SAGA complex"/>
    <property type="evidence" value="ECO:0007669"/>
    <property type="project" value="TreeGrafter"/>
</dbReference>
<sequence length="251" mass="28675">MPVWHWVTFIPQLLTSLSHKEARLARQVLIRIAKSYPQALHFQLRTTKEDLMVIQRQMSQQQQQQQQQMSNSSSPASGNGNVQLQGSVPPTPNMGNAAPGGAVSVTSRQPWQHVDEIMGILKTAYPLLALSLESLVDQISQRFKSNHDGDAYRLVVALYNDGVQYFNRLANPREDARLPPTTEANIIRFAETVLPKHIRQEFEVDIIKSKPNLETYISKLRKWKDCLEEKLDRSFVTAILSRSKDSYPPWR</sequence>
<dbReference type="PANTHER" id="PTHR11139:SF1">
    <property type="entry name" value="TRANSFORMATION_TRANSCRIPTION DOMAIN-ASSOCIATED PROTEIN"/>
    <property type="match status" value="1"/>
</dbReference>